<dbReference type="Proteomes" id="UP000298416">
    <property type="component" value="Unassembled WGS sequence"/>
</dbReference>
<keyword evidence="1" id="KW-0472">Membrane</keyword>
<keyword evidence="3" id="KW-1185">Reference proteome</keyword>
<feature type="transmembrane region" description="Helical" evidence="1">
    <location>
        <begin position="855"/>
        <end position="873"/>
    </location>
</feature>
<gene>
    <name evidence="2" type="ORF">SASPL_118889</name>
</gene>
<accession>A0A8X8ZZJ4</accession>
<evidence type="ECO:0000313" key="3">
    <source>
        <dbReference type="Proteomes" id="UP000298416"/>
    </source>
</evidence>
<keyword evidence="1" id="KW-0812">Transmembrane</keyword>
<comment type="caution">
    <text evidence="2">The sequence shown here is derived from an EMBL/GenBank/DDBJ whole genome shotgun (WGS) entry which is preliminary data.</text>
</comment>
<keyword evidence="1" id="KW-1133">Transmembrane helix</keyword>
<dbReference type="EMBL" id="PNBA02000006">
    <property type="protein sequence ID" value="KAG6422321.1"/>
    <property type="molecule type" value="Genomic_DNA"/>
</dbReference>
<dbReference type="PANTHER" id="PTHR31801:SF1">
    <property type="entry name" value="SPHINGOMYELIN PHOSPHODIESTERASE"/>
    <property type="match status" value="1"/>
</dbReference>
<sequence length="879" mass="98952">MIPHSYATDTQSKATELASTVGAAVSPPQIASACAAVESFLSKHAPDQQRWFFSVTFPALICRIFGFDDSSPPSATMKRNGWIDVATSENDSELSGMADVNAHKFQLLILHLLGDISTSEFNMDLIGRLFSLLSPNGLLLSSISGVDRLSLVKYVFPNERLPEWVRYMLQNEKDCRVLIDLCTLFRNRIKEDPIKGTAYQVQLNVLEYYFFWFAYYHVCRGNSESSETVKVQRTKKFRLENWSYSIPGLSSTKRETEKKTEGNLYIRLLYVYLHTFVPSQDLYVQPYCSSLLHYSPGYDSSVMERAEFVISTMIHFWLVDSDFSPLPTDLCQAIGVTFPFRSVLGETPPTSGLGDVINVFMKYLNLSTFGAMGGLDESEGRSPGWGVSGSDDVVKTRDAALSVSSSGSWNLMIQRPLYRYILRTFLFCPVESSIKNATQAFSLWVDYLLPWSISFKEFADLNESLGLPPSSSANCINELSIPGYASSWQGFVLGNYLFYSSLVMHFIGFAHKFLHTDAEIIVQMVTKQFTRQLAFFSIAHLFCPEVDLLNGTFQSFWLLVKPFKAFYGAVGTRKHKSLGLSHLSIQNFQSACRQVIDILTSNVELMDLIKNVDNVFHSKTAAEPSKSVLTGLNRYIPTIRKQLQDWEDGLCESDADGSFLHENWNKDLRLFADGEDGGQQLLQLFLLRAESELQSVSGNNLSQNLQSLDSLRAQLSQLFGGPLSKSPSQTSQLRHQSRDEIFKPRSFGIQTGAEIKFKGDWMKRPASSDEIAWLASILVSISGWLNEKVGLNRVVDSNQGAASYLEVLSDVKSVHGTKETMKVVFSCFLAWVMWLCQTGVQLLRRYGLRVNLRWLASKRIVVMLLLVIVFNLLKRAFAM</sequence>
<organism evidence="2">
    <name type="scientific">Salvia splendens</name>
    <name type="common">Scarlet sage</name>
    <dbReference type="NCBI Taxonomy" id="180675"/>
    <lineage>
        <taxon>Eukaryota</taxon>
        <taxon>Viridiplantae</taxon>
        <taxon>Streptophyta</taxon>
        <taxon>Embryophyta</taxon>
        <taxon>Tracheophyta</taxon>
        <taxon>Spermatophyta</taxon>
        <taxon>Magnoliopsida</taxon>
        <taxon>eudicotyledons</taxon>
        <taxon>Gunneridae</taxon>
        <taxon>Pentapetalae</taxon>
        <taxon>asterids</taxon>
        <taxon>lamiids</taxon>
        <taxon>Lamiales</taxon>
        <taxon>Lamiaceae</taxon>
        <taxon>Nepetoideae</taxon>
        <taxon>Mentheae</taxon>
        <taxon>Salviinae</taxon>
        <taxon>Salvia</taxon>
        <taxon>Salvia subgen. Calosphace</taxon>
        <taxon>core Calosphace</taxon>
    </lineage>
</organism>
<evidence type="ECO:0000256" key="1">
    <source>
        <dbReference type="SAM" id="Phobius"/>
    </source>
</evidence>
<dbReference type="PANTHER" id="PTHR31801">
    <property type="entry name" value="ALTERED INHERITANCE OF MITOCHONDRIA PROTEIN 24, MITOCHONDRIAL"/>
    <property type="match status" value="1"/>
</dbReference>
<protein>
    <recommendedName>
        <fullName evidence="4">Sphingomyelin phosphodiesterase 4</fullName>
    </recommendedName>
</protein>
<reference evidence="2" key="2">
    <citation type="submission" date="2020-08" db="EMBL/GenBank/DDBJ databases">
        <title>Plant Genome Project.</title>
        <authorList>
            <person name="Zhang R.-G."/>
        </authorList>
    </citation>
    <scope>NUCLEOTIDE SEQUENCE</scope>
    <source>
        <strain evidence="2">Huo1</strain>
        <tissue evidence="2">Leaf</tissue>
    </source>
</reference>
<reference evidence="2" key="1">
    <citation type="submission" date="2018-01" db="EMBL/GenBank/DDBJ databases">
        <authorList>
            <person name="Mao J.F."/>
        </authorList>
    </citation>
    <scope>NUCLEOTIDE SEQUENCE</scope>
    <source>
        <strain evidence="2">Huo1</strain>
        <tissue evidence="2">Leaf</tissue>
    </source>
</reference>
<proteinExistence type="predicted"/>
<evidence type="ECO:0008006" key="4">
    <source>
        <dbReference type="Google" id="ProtNLM"/>
    </source>
</evidence>
<evidence type="ECO:0000313" key="2">
    <source>
        <dbReference type="EMBL" id="KAG6422321.1"/>
    </source>
</evidence>
<dbReference type="AlphaFoldDB" id="A0A8X8ZZJ4"/>
<name>A0A8X8ZZJ4_SALSN</name>